<reference evidence="1 2" key="1">
    <citation type="submission" date="2020-03" db="EMBL/GenBank/DDBJ databases">
        <title>Genomic Encyclopedia of Type Strains, Phase IV (KMG-IV): sequencing the most valuable type-strain genomes for metagenomic binning, comparative biology and taxonomic classification.</title>
        <authorList>
            <person name="Goeker M."/>
        </authorList>
    </citation>
    <scope>NUCLEOTIDE SEQUENCE [LARGE SCALE GENOMIC DNA]</scope>
    <source>
        <strain evidence="1 2">DSM 102865</strain>
    </source>
</reference>
<dbReference type="RefSeq" id="WP_167273529.1">
    <property type="nucleotide sequence ID" value="NZ_JAASQJ010000004.1"/>
</dbReference>
<dbReference type="Proteomes" id="UP001179181">
    <property type="component" value="Unassembled WGS sequence"/>
</dbReference>
<protein>
    <recommendedName>
        <fullName evidence="3">Outer membrane protein beta-barrel domain-containing protein</fullName>
    </recommendedName>
</protein>
<accession>A0ABX0UP39</accession>
<keyword evidence="2" id="KW-1185">Reference proteome</keyword>
<sequence>MKTIFIIVVAAFAVTQVTAQKPFNYALYADGLVNPQLPKSNLYAQGAGMRGEISKELTKSRNTLFAQLGYGHFFRRKSGAMTADLMMVATGFRYQSKRAFFASLGLGAQYWTEKLVIRYSDKTVEDRLTGIMPSASLGFGFRVGADYRIGIDYRALFKPENGAVLLRNNLALSFGYAF</sequence>
<comment type="caution">
    <text evidence="1">The sequence shown here is derived from an EMBL/GenBank/DDBJ whole genome shotgun (WGS) entry which is preliminary data.</text>
</comment>
<organism evidence="1 2">
    <name type="scientific">Dyadobacter arcticus</name>
    <dbReference type="NCBI Taxonomy" id="1078754"/>
    <lineage>
        <taxon>Bacteria</taxon>
        <taxon>Pseudomonadati</taxon>
        <taxon>Bacteroidota</taxon>
        <taxon>Cytophagia</taxon>
        <taxon>Cytophagales</taxon>
        <taxon>Spirosomataceae</taxon>
        <taxon>Dyadobacter</taxon>
    </lineage>
</organism>
<proteinExistence type="predicted"/>
<evidence type="ECO:0008006" key="3">
    <source>
        <dbReference type="Google" id="ProtNLM"/>
    </source>
</evidence>
<evidence type="ECO:0000313" key="1">
    <source>
        <dbReference type="EMBL" id="NIJ54731.1"/>
    </source>
</evidence>
<dbReference type="EMBL" id="JAASQJ010000004">
    <property type="protein sequence ID" value="NIJ54731.1"/>
    <property type="molecule type" value="Genomic_DNA"/>
</dbReference>
<evidence type="ECO:0000313" key="2">
    <source>
        <dbReference type="Proteomes" id="UP001179181"/>
    </source>
</evidence>
<name>A0ABX0UP39_9BACT</name>
<gene>
    <name evidence="1" type="ORF">FHS68_003918</name>
</gene>